<dbReference type="VEuPathDB" id="VectorBase:BGLAX_036123"/>
<comment type="similarity">
    <text evidence="2 7">Belongs to the major facilitator superfamily. Proton-dependent oligopeptide transporter (POT/PTR) (TC 2.A.17) family.</text>
</comment>
<feature type="transmembrane region" description="Helical" evidence="9">
    <location>
        <begin position="325"/>
        <end position="344"/>
    </location>
</feature>
<dbReference type="EnsemblMetazoa" id="BGLB025296-RA">
    <property type="protein sequence ID" value="BGLB025296-PA"/>
    <property type="gene ID" value="BGLB025296"/>
</dbReference>
<feature type="transmembrane region" description="Helical" evidence="9">
    <location>
        <begin position="364"/>
        <end position="388"/>
    </location>
</feature>
<accession>A0A2C9KZL8</accession>
<evidence type="ECO:0000256" key="1">
    <source>
        <dbReference type="ARBA" id="ARBA00004141"/>
    </source>
</evidence>
<evidence type="ECO:0000256" key="6">
    <source>
        <dbReference type="ARBA" id="ARBA00023136"/>
    </source>
</evidence>
<dbReference type="Gene3D" id="1.20.1250.20">
    <property type="entry name" value="MFS general substrate transporter like domains"/>
    <property type="match status" value="1"/>
</dbReference>
<keyword evidence="4" id="KW-0653">Protein transport</keyword>
<reference evidence="10" key="2">
    <citation type="submission" date="2013-03" db="EMBL/GenBank/DDBJ databases">
        <title>Sequence assembly of the Biomphalaria glabrata genome version 4.3.</title>
        <authorList>
            <person name="Warren W."/>
            <person name="Wilson R.K."/>
            <person name="Hillier L.W."/>
            <person name="Minx P."/>
        </authorList>
    </citation>
    <scope>NUCLEOTIDE SEQUENCE</scope>
    <source>
        <strain evidence="10">BB02</strain>
    </source>
</reference>
<keyword evidence="3 7" id="KW-0812">Transmembrane</keyword>
<dbReference type="GO" id="GO:0016020">
    <property type="term" value="C:membrane"/>
    <property type="evidence" value="ECO:0007669"/>
    <property type="project" value="UniProtKB-SubCell"/>
</dbReference>
<dbReference type="EnsemblMetazoa" id="BGLB025296-RB">
    <property type="protein sequence ID" value="BGLB025296-PB"/>
    <property type="gene ID" value="BGLB025296"/>
</dbReference>
<evidence type="ECO:0000256" key="9">
    <source>
        <dbReference type="SAM" id="Phobius"/>
    </source>
</evidence>
<dbReference type="Proteomes" id="UP000076420">
    <property type="component" value="Unassembled WGS sequence"/>
</dbReference>
<evidence type="ECO:0008006" key="12">
    <source>
        <dbReference type="Google" id="ProtNLM"/>
    </source>
</evidence>
<dbReference type="InterPro" id="IPR036259">
    <property type="entry name" value="MFS_trans_sf"/>
</dbReference>
<keyword evidence="5 9" id="KW-1133">Transmembrane helix</keyword>
<evidence type="ECO:0000313" key="10">
    <source>
        <dbReference type="EnsemblMetazoa" id="BGLB025296-PC"/>
    </source>
</evidence>
<keyword evidence="6 9" id="KW-0472">Membrane</keyword>
<feature type="transmembrane region" description="Helical" evidence="9">
    <location>
        <begin position="240"/>
        <end position="260"/>
    </location>
</feature>
<dbReference type="PROSITE" id="PS01023">
    <property type="entry name" value="PTR2_2"/>
    <property type="match status" value="1"/>
</dbReference>
<name>A0A2C9KZL8_BIOGL</name>
<feature type="transmembrane region" description="Helical" evidence="9">
    <location>
        <begin position="81"/>
        <end position="100"/>
    </location>
</feature>
<gene>
    <name evidence="10" type="primary">106055583</name>
</gene>
<feature type="transmembrane region" description="Helical" evidence="9">
    <location>
        <begin position="409"/>
        <end position="429"/>
    </location>
</feature>
<dbReference type="SUPFAM" id="SSF103473">
    <property type="entry name" value="MFS general substrate transporter"/>
    <property type="match status" value="1"/>
</dbReference>
<reference evidence="10" key="3">
    <citation type="submission" date="2020-05" db="UniProtKB">
        <authorList>
            <consortium name="EnsemblMetazoa"/>
        </authorList>
    </citation>
    <scope>IDENTIFICATION</scope>
    <source>
        <strain evidence="10">BB02</strain>
    </source>
</reference>
<organism evidence="10 11">
    <name type="scientific">Biomphalaria glabrata</name>
    <name type="common">Bloodfluke planorb</name>
    <name type="synonym">Freshwater snail</name>
    <dbReference type="NCBI Taxonomy" id="6526"/>
    <lineage>
        <taxon>Eukaryota</taxon>
        <taxon>Metazoa</taxon>
        <taxon>Spiralia</taxon>
        <taxon>Lophotrochozoa</taxon>
        <taxon>Mollusca</taxon>
        <taxon>Gastropoda</taxon>
        <taxon>Heterobranchia</taxon>
        <taxon>Euthyneura</taxon>
        <taxon>Panpulmonata</taxon>
        <taxon>Hygrophila</taxon>
        <taxon>Lymnaeoidea</taxon>
        <taxon>Planorbidae</taxon>
        <taxon>Biomphalaria</taxon>
    </lineage>
</organism>
<reference evidence="10" key="1">
    <citation type="journal article" date="2004" name="J. Parasitol.">
        <title>The mitochondrial genome of Biomphalaria glabrata (Gastropoda: Basommatophora), intermediate host of Schistosoma mansoni.</title>
        <authorList>
            <person name="DeJong R.J."/>
            <person name="Emery A.M."/>
            <person name="Adema C.M."/>
        </authorList>
    </citation>
    <scope>NUCLEOTIDE SEQUENCE</scope>
    <source>
        <strain evidence="10">BB02</strain>
    </source>
</reference>
<evidence type="ECO:0000313" key="11">
    <source>
        <dbReference type="Proteomes" id="UP000076420"/>
    </source>
</evidence>
<evidence type="ECO:0000256" key="7">
    <source>
        <dbReference type="RuleBase" id="RU003755"/>
    </source>
</evidence>
<feature type="transmembrane region" description="Helical" evidence="9">
    <location>
        <begin position="138"/>
        <end position="158"/>
    </location>
</feature>
<dbReference type="KEGG" id="bgt:106055583"/>
<dbReference type="PROSITE" id="PS01022">
    <property type="entry name" value="PTR2_1"/>
    <property type="match status" value="1"/>
</dbReference>
<protein>
    <recommendedName>
        <fullName evidence="12">Major facilitator superfamily (MFS) profile domain-containing protein</fullName>
    </recommendedName>
</protein>
<keyword evidence="7" id="KW-0813">Transport</keyword>
<feature type="compositionally biased region" description="Basic and acidic residues" evidence="8">
    <location>
        <begin position="573"/>
        <end position="592"/>
    </location>
</feature>
<dbReference type="GO" id="GO:0022857">
    <property type="term" value="F:transmembrane transporter activity"/>
    <property type="evidence" value="ECO:0007669"/>
    <property type="project" value="InterPro"/>
</dbReference>
<feature type="transmembrane region" description="Helical" evidence="9">
    <location>
        <begin position="173"/>
        <end position="191"/>
    </location>
</feature>
<comment type="subcellular location">
    <subcellularLocation>
        <location evidence="1 7">Membrane</location>
        <topology evidence="1 7">Multi-pass membrane protein</topology>
    </subcellularLocation>
</comment>
<feature type="transmembrane region" description="Helical" evidence="9">
    <location>
        <begin position="212"/>
        <end position="234"/>
    </location>
</feature>
<dbReference type="EnsemblMetazoa" id="BGLB025296-RC">
    <property type="protein sequence ID" value="BGLB025296-PC"/>
    <property type="gene ID" value="BGLB025296"/>
</dbReference>
<feature type="transmembrane region" description="Helical" evidence="9">
    <location>
        <begin position="493"/>
        <end position="516"/>
    </location>
</feature>
<dbReference type="InterPro" id="IPR018456">
    <property type="entry name" value="PTR2_symporter_CS"/>
</dbReference>
<sequence length="592" mass="64818">MLTTISSVDECSRQGADNTAYIDDEPTRPDPIETPTVFCASSADLVRRNTAECVGPLKRSWDRTKVIVTLSILGTEMCERLAFYSVSANMVLFGTSTLGLDTVDATSISLAFSALANLFPVAGGYISDSWLGRFRTILFSGILNVVAMLLIQCAAIDFHDWFEKDLTQVGKRVVYLVGLFLLTVGTGGIKANISPFGAEQLDSLGKEAVQSFFNWFYWVINIGALVAYAGVAYLQQNVSFTWGLFLPLVVTLLQIILFVLPRNMYTRTRPAGSVLVVALRILRQGCCHRPPHPDPKLPEGSERKLFARAKTSFGGSFNDVTVEGLADVISVLPFCLLVIMYYAIYSQTTSSFFVQSERLDVRLGSINVPAAMLNTIGNISIIILIPVIDRLFYPCMKKIGLPLTYLKRIGAGMVLSVVAVVVAGVVEIYRKDVMNQPGGSHVQVLANENFTASSMSVFVQVPQFAIVGASEIFTSVTCLEFAYTQAPASLQGLLTGLFLAAWGIGNLVSMAILLVVKRATILDPWYGDEINHVKMENLMFLLGGLMAANFVIFCGVALRFKYKETAPNLNSTKNKDKIEHQTEGTIHKPLEL</sequence>
<dbReference type="InterPro" id="IPR000109">
    <property type="entry name" value="POT_fam"/>
</dbReference>
<evidence type="ECO:0000256" key="5">
    <source>
        <dbReference type="ARBA" id="ARBA00022989"/>
    </source>
</evidence>
<proteinExistence type="inferred from homology"/>
<feature type="transmembrane region" description="Helical" evidence="9">
    <location>
        <begin position="106"/>
        <end position="126"/>
    </location>
</feature>
<feature type="region of interest" description="Disordered" evidence="8">
    <location>
        <begin position="571"/>
        <end position="592"/>
    </location>
</feature>
<evidence type="ECO:0000256" key="4">
    <source>
        <dbReference type="ARBA" id="ARBA00022856"/>
    </source>
</evidence>
<evidence type="ECO:0000256" key="3">
    <source>
        <dbReference type="ARBA" id="ARBA00022692"/>
    </source>
</evidence>
<dbReference type="PANTHER" id="PTHR11654">
    <property type="entry name" value="OLIGOPEPTIDE TRANSPORTER-RELATED"/>
    <property type="match status" value="1"/>
</dbReference>
<dbReference type="OrthoDB" id="8904098at2759"/>
<dbReference type="GO" id="GO:0006857">
    <property type="term" value="P:oligopeptide transport"/>
    <property type="evidence" value="ECO:0007669"/>
    <property type="project" value="InterPro"/>
</dbReference>
<dbReference type="Pfam" id="PF00854">
    <property type="entry name" value="PTR2"/>
    <property type="match status" value="1"/>
</dbReference>
<evidence type="ECO:0000256" key="8">
    <source>
        <dbReference type="SAM" id="MobiDB-lite"/>
    </source>
</evidence>
<evidence type="ECO:0000256" key="2">
    <source>
        <dbReference type="ARBA" id="ARBA00005982"/>
    </source>
</evidence>
<dbReference type="AlphaFoldDB" id="A0A2C9KZL8"/>
<keyword evidence="4" id="KW-0571">Peptide transport</keyword>
<feature type="transmembrane region" description="Helical" evidence="9">
    <location>
        <begin position="537"/>
        <end position="560"/>
    </location>
</feature>
<dbReference type="VEuPathDB" id="VectorBase:BGLB025296"/>